<accession>A0A0A9BR09</accession>
<protein>
    <submittedName>
        <fullName evidence="1">Uncharacterized protein</fullName>
    </submittedName>
</protein>
<sequence length="35" mass="3657">MPCGTAKLANIECMSFTCNGNACGNTWSIISASFL</sequence>
<dbReference type="EMBL" id="GBRH01236173">
    <property type="protein sequence ID" value="JAD61722.1"/>
    <property type="molecule type" value="Transcribed_RNA"/>
</dbReference>
<reference evidence="1" key="1">
    <citation type="submission" date="2014-09" db="EMBL/GenBank/DDBJ databases">
        <authorList>
            <person name="Magalhaes I.L.F."/>
            <person name="Oliveira U."/>
            <person name="Santos F.R."/>
            <person name="Vidigal T.H.D.A."/>
            <person name="Brescovit A.D."/>
            <person name="Santos A.J."/>
        </authorList>
    </citation>
    <scope>NUCLEOTIDE SEQUENCE</scope>
    <source>
        <tissue evidence="1">Shoot tissue taken approximately 20 cm above the soil surface</tissue>
    </source>
</reference>
<name>A0A0A9BR09_ARUDO</name>
<evidence type="ECO:0000313" key="1">
    <source>
        <dbReference type="EMBL" id="JAD61722.1"/>
    </source>
</evidence>
<proteinExistence type="predicted"/>
<reference evidence="1" key="2">
    <citation type="journal article" date="2015" name="Data Brief">
        <title>Shoot transcriptome of the giant reed, Arundo donax.</title>
        <authorList>
            <person name="Barrero R.A."/>
            <person name="Guerrero F.D."/>
            <person name="Moolhuijzen P."/>
            <person name="Goolsby J.A."/>
            <person name="Tidwell J."/>
            <person name="Bellgard S.E."/>
            <person name="Bellgard M.I."/>
        </authorList>
    </citation>
    <scope>NUCLEOTIDE SEQUENCE</scope>
    <source>
        <tissue evidence="1">Shoot tissue taken approximately 20 cm above the soil surface</tissue>
    </source>
</reference>
<dbReference type="AlphaFoldDB" id="A0A0A9BR09"/>
<organism evidence="1">
    <name type="scientific">Arundo donax</name>
    <name type="common">Giant reed</name>
    <name type="synonym">Donax arundinaceus</name>
    <dbReference type="NCBI Taxonomy" id="35708"/>
    <lineage>
        <taxon>Eukaryota</taxon>
        <taxon>Viridiplantae</taxon>
        <taxon>Streptophyta</taxon>
        <taxon>Embryophyta</taxon>
        <taxon>Tracheophyta</taxon>
        <taxon>Spermatophyta</taxon>
        <taxon>Magnoliopsida</taxon>
        <taxon>Liliopsida</taxon>
        <taxon>Poales</taxon>
        <taxon>Poaceae</taxon>
        <taxon>PACMAD clade</taxon>
        <taxon>Arundinoideae</taxon>
        <taxon>Arundineae</taxon>
        <taxon>Arundo</taxon>
    </lineage>
</organism>